<feature type="domain" description="GGDEF" evidence="3">
    <location>
        <begin position="195"/>
        <end position="323"/>
    </location>
</feature>
<keyword evidence="1" id="KW-0175">Coiled coil</keyword>
<dbReference type="InterPro" id="IPR000160">
    <property type="entry name" value="GGDEF_dom"/>
</dbReference>
<evidence type="ECO:0000313" key="4">
    <source>
        <dbReference type="EMBL" id="MEC0240598.1"/>
    </source>
</evidence>
<dbReference type="EC" id="2.7.7.65" evidence="4"/>
<dbReference type="NCBIfam" id="TIGR00254">
    <property type="entry name" value="GGDEF"/>
    <property type="match status" value="1"/>
</dbReference>
<dbReference type="GO" id="GO:0052621">
    <property type="term" value="F:diguanylate cyclase activity"/>
    <property type="evidence" value="ECO:0007669"/>
    <property type="project" value="UniProtKB-EC"/>
</dbReference>
<dbReference type="InterPro" id="IPR050469">
    <property type="entry name" value="Diguanylate_Cyclase"/>
</dbReference>
<dbReference type="Pfam" id="PF00990">
    <property type="entry name" value="GGDEF"/>
    <property type="match status" value="1"/>
</dbReference>
<evidence type="ECO:0000313" key="5">
    <source>
        <dbReference type="Proteomes" id="UP001344632"/>
    </source>
</evidence>
<dbReference type="EMBL" id="JARLKZ010000007">
    <property type="protein sequence ID" value="MEC0240598.1"/>
    <property type="molecule type" value="Genomic_DNA"/>
</dbReference>
<dbReference type="PANTHER" id="PTHR45138:SF9">
    <property type="entry name" value="DIGUANYLATE CYCLASE DGCM-RELATED"/>
    <property type="match status" value="1"/>
</dbReference>
<dbReference type="PANTHER" id="PTHR45138">
    <property type="entry name" value="REGULATORY COMPONENTS OF SENSORY TRANSDUCTION SYSTEM"/>
    <property type="match status" value="1"/>
</dbReference>
<feature type="domain" description="PAS" evidence="2">
    <location>
        <begin position="1"/>
        <end position="63"/>
    </location>
</feature>
<proteinExistence type="predicted"/>
<gene>
    <name evidence="4" type="ORF">P4H66_12105</name>
</gene>
<dbReference type="PROSITE" id="PS50887">
    <property type="entry name" value="GGDEF"/>
    <property type="match status" value="1"/>
</dbReference>
<protein>
    <submittedName>
        <fullName evidence="4">Diguanylate cyclase</fullName>
        <ecNumber evidence="4">2.7.7.65</ecNumber>
    </submittedName>
</protein>
<dbReference type="PROSITE" id="PS50112">
    <property type="entry name" value="PAS"/>
    <property type="match status" value="1"/>
</dbReference>
<dbReference type="Pfam" id="PF13426">
    <property type="entry name" value="PAS_9"/>
    <property type="match status" value="1"/>
</dbReference>
<accession>A0ABU6GMD7</accession>
<keyword evidence="4" id="KW-0548">Nucleotidyltransferase</keyword>
<reference evidence="4 5" key="1">
    <citation type="submission" date="2023-03" db="EMBL/GenBank/DDBJ databases">
        <title>Bacillus Genome Sequencing.</title>
        <authorList>
            <person name="Dunlap C."/>
        </authorList>
    </citation>
    <scope>NUCLEOTIDE SEQUENCE [LARGE SCALE GENOMIC DNA]</scope>
    <source>
        <strain evidence="4 5">BD-525</strain>
    </source>
</reference>
<dbReference type="InterPro" id="IPR035965">
    <property type="entry name" value="PAS-like_dom_sf"/>
</dbReference>
<dbReference type="NCBIfam" id="TIGR00229">
    <property type="entry name" value="sensory_box"/>
    <property type="match status" value="1"/>
</dbReference>
<dbReference type="Gene3D" id="3.30.70.270">
    <property type="match status" value="1"/>
</dbReference>
<dbReference type="CDD" id="cd01949">
    <property type="entry name" value="GGDEF"/>
    <property type="match status" value="1"/>
</dbReference>
<dbReference type="Proteomes" id="UP001344632">
    <property type="component" value="Unassembled WGS sequence"/>
</dbReference>
<feature type="coiled-coil region" evidence="1">
    <location>
        <begin position="112"/>
        <end position="160"/>
    </location>
</feature>
<dbReference type="RefSeq" id="WP_326088354.1">
    <property type="nucleotide sequence ID" value="NZ_JARLKZ010000007.1"/>
</dbReference>
<dbReference type="InterPro" id="IPR029787">
    <property type="entry name" value="Nucleotide_cyclase"/>
</dbReference>
<evidence type="ECO:0000256" key="1">
    <source>
        <dbReference type="SAM" id="Coils"/>
    </source>
</evidence>
<dbReference type="InterPro" id="IPR000014">
    <property type="entry name" value="PAS"/>
</dbReference>
<dbReference type="CDD" id="cd00130">
    <property type="entry name" value="PAS"/>
    <property type="match status" value="1"/>
</dbReference>
<dbReference type="SUPFAM" id="SSF55073">
    <property type="entry name" value="Nucleotide cyclase"/>
    <property type="match status" value="1"/>
</dbReference>
<keyword evidence="5" id="KW-1185">Reference proteome</keyword>
<evidence type="ECO:0000259" key="2">
    <source>
        <dbReference type="PROSITE" id="PS50112"/>
    </source>
</evidence>
<evidence type="ECO:0000259" key="3">
    <source>
        <dbReference type="PROSITE" id="PS50887"/>
    </source>
</evidence>
<sequence>MDERLKYAPCGYVSITHKGMVTDVNQTFLDLMGYQPEDLVDQHLESIMSTANKLIFHSYFYPQINLNGHVEELFISLKDKEKQSIPFILNGRRFENDGVEVIDCVLVQMRKRIDYEQELRSAKKQIEEAYWEKDQALAKLEQIHKEIEQKQAELMEINAVLVELSVTDKLTGLKNRRFFQEKLEEQMNLYGEQGLLFSLVIIDIDHFKQVNDTWGHQMGDDVLESLAKILTFHVREEDMVARLGGEEFVLILPNTTEPESKKIAERLRAAVAESSWEIGSIKVSMGIATSSPGDSETSILKNADKALYASKENGRNQVTHIMEIK</sequence>
<dbReference type="SUPFAM" id="SSF55785">
    <property type="entry name" value="PYP-like sensor domain (PAS domain)"/>
    <property type="match status" value="1"/>
</dbReference>
<dbReference type="InterPro" id="IPR043128">
    <property type="entry name" value="Rev_trsase/Diguanyl_cyclase"/>
</dbReference>
<dbReference type="SMART" id="SM00267">
    <property type="entry name" value="GGDEF"/>
    <property type="match status" value="1"/>
</dbReference>
<comment type="caution">
    <text evidence="4">The sequence shown here is derived from an EMBL/GenBank/DDBJ whole genome shotgun (WGS) entry which is preliminary data.</text>
</comment>
<organism evidence="4 5">
    <name type="scientific">Paenibacillus dokdonensis</name>
    <dbReference type="NCBI Taxonomy" id="2567944"/>
    <lineage>
        <taxon>Bacteria</taxon>
        <taxon>Bacillati</taxon>
        <taxon>Bacillota</taxon>
        <taxon>Bacilli</taxon>
        <taxon>Bacillales</taxon>
        <taxon>Paenibacillaceae</taxon>
        <taxon>Paenibacillus</taxon>
    </lineage>
</organism>
<dbReference type="Gene3D" id="3.30.450.20">
    <property type="entry name" value="PAS domain"/>
    <property type="match status" value="1"/>
</dbReference>
<keyword evidence="4" id="KW-0808">Transferase</keyword>
<name>A0ABU6GMD7_9BACL</name>